<accession>A0ABP5TBU3</accession>
<dbReference type="RefSeq" id="WP_344613764.1">
    <property type="nucleotide sequence ID" value="NZ_BAAARV010000027.1"/>
</dbReference>
<dbReference type="Gene3D" id="1.10.30.50">
    <property type="match status" value="1"/>
</dbReference>
<sequence length="781" mass="87721">MIRVDKQNLPASAAGAAKRCEEITKDLKDVYTLLLQFEQRRAFPATVNPRGETTPLDAQEQQELMILLNEGKMPTGAAAKKVKARIPSIVQRTEVVQAFTQVEPPDEQTVNGWAATWLARFQELVGLHERLVARPLQEAFAKALAARMPGLQEDVRNGHGAHLRRHYQLRATRTLRPFYDIPSARKPSWFQPDEVARWKVFETTPPQAGQHMRDVLVSDYQKILHEQRRTLLDGEHPWLVSTLWMTTDPALISAPAGLDELFKVSRDLFVSRLRTQLNTGESLRMWDERLLKAIPREKSAGTAYYFLAARAFGELLDAAMAPAVMSHKRLMLGFKSDNFDSNLYGGHGIKEALLNAQHGKCVYCESLPRSVAHGDVEHFRPKAGYDEGHGYNYGGYFWNAYTWSNLFYSCQVCNQTYKGNLFPVLPDGTGTLVRDTYNSDVSKESPVFIDAGQEDPRQFIRFNPINGEAYAYDLLRHLVEYWQTVRQAGQEMQGDLGAGHSITVTVPEVTTGVPPEQALWAEPGLIPDELNRYRAVIDPTSSSFVVTGDQQVSDDWDALMALVAPQQLRGLLTIQLLGLNRPELVRRRLAHLRSLRAMYVAARAGADGGELAQACNAAILPSAEFSSLATDALSTWAAEDARTDGPRRNWSAAYNAALAQPFEYTYETDDDLMRNDNLMYRVKADAPDVDKRREIVNVTNPKDGDKAVDEDEFTTVVNRDPDHLYLQIPEEDNKLEIVNATGRVVMTVGELRAVLPQHLHHKFKSGELYARGTFARGTQFL</sequence>
<comment type="caution">
    <text evidence="1">The sequence shown here is derived from an EMBL/GenBank/DDBJ whole genome shotgun (WGS) entry which is preliminary data.</text>
</comment>
<dbReference type="EMBL" id="BAAARV010000027">
    <property type="protein sequence ID" value="GAA2349117.1"/>
    <property type="molecule type" value="Genomic_DNA"/>
</dbReference>
<gene>
    <name evidence="1" type="ORF">GCM10010170_038160</name>
</gene>
<keyword evidence="2" id="KW-1185">Reference proteome</keyword>
<name>A0ABP5TBU3_9ACTN</name>
<protein>
    <submittedName>
        <fullName evidence="1">Uncharacterized protein</fullName>
    </submittedName>
</protein>
<evidence type="ECO:0000313" key="1">
    <source>
        <dbReference type="EMBL" id="GAA2349117.1"/>
    </source>
</evidence>
<evidence type="ECO:0000313" key="2">
    <source>
        <dbReference type="Proteomes" id="UP001501444"/>
    </source>
</evidence>
<organism evidence="1 2">
    <name type="scientific">Dactylosporangium salmoneum</name>
    <dbReference type="NCBI Taxonomy" id="53361"/>
    <lineage>
        <taxon>Bacteria</taxon>
        <taxon>Bacillati</taxon>
        <taxon>Actinomycetota</taxon>
        <taxon>Actinomycetes</taxon>
        <taxon>Micromonosporales</taxon>
        <taxon>Micromonosporaceae</taxon>
        <taxon>Dactylosporangium</taxon>
    </lineage>
</organism>
<dbReference type="Proteomes" id="UP001501444">
    <property type="component" value="Unassembled WGS sequence"/>
</dbReference>
<proteinExistence type="predicted"/>
<reference evidence="2" key="1">
    <citation type="journal article" date="2019" name="Int. J. Syst. Evol. Microbiol.">
        <title>The Global Catalogue of Microorganisms (GCM) 10K type strain sequencing project: providing services to taxonomists for standard genome sequencing and annotation.</title>
        <authorList>
            <consortium name="The Broad Institute Genomics Platform"/>
            <consortium name="The Broad Institute Genome Sequencing Center for Infectious Disease"/>
            <person name="Wu L."/>
            <person name="Ma J."/>
        </authorList>
    </citation>
    <scope>NUCLEOTIDE SEQUENCE [LARGE SCALE GENOMIC DNA]</scope>
    <source>
        <strain evidence="2">JCM 3272</strain>
    </source>
</reference>